<evidence type="ECO:0000256" key="4">
    <source>
        <dbReference type="ARBA" id="ARBA00023163"/>
    </source>
</evidence>
<dbReference type="Pfam" id="PF13411">
    <property type="entry name" value="MerR_1"/>
    <property type="match status" value="1"/>
</dbReference>
<reference evidence="8 9" key="1">
    <citation type="submission" date="2020-09" db="EMBL/GenBank/DDBJ databases">
        <title>Diversity and distribution of actinomycetes associated with coral in the coast of Hainan.</title>
        <authorList>
            <person name="Li F."/>
        </authorList>
    </citation>
    <scope>NUCLEOTIDE SEQUENCE [LARGE SCALE GENOMIC DNA]</scope>
    <source>
        <strain evidence="8 9">HNM0947</strain>
    </source>
</reference>
<dbReference type="PANTHER" id="PTHR30204:SF90">
    <property type="entry name" value="HTH-TYPE TRANSCRIPTIONAL ACTIVATOR MTA"/>
    <property type="match status" value="1"/>
</dbReference>
<proteinExistence type="predicted"/>
<dbReference type="Pfam" id="PF07739">
    <property type="entry name" value="TipAS"/>
    <property type="match status" value="1"/>
</dbReference>
<dbReference type="EMBL" id="JADBGI010000004">
    <property type="protein sequence ID" value="MBE2998217.1"/>
    <property type="molecule type" value="Genomic_DNA"/>
</dbReference>
<evidence type="ECO:0000256" key="1">
    <source>
        <dbReference type="ARBA" id="ARBA00023015"/>
    </source>
</evidence>
<name>A0ABR9P2Z6_9ACTN</name>
<comment type="caution">
    <text evidence="8">The sequence shown here is derived from an EMBL/GenBank/DDBJ whole genome shotgun (WGS) entry which is preliminary data.</text>
</comment>
<dbReference type="PANTHER" id="PTHR30204">
    <property type="entry name" value="REDOX-CYCLING DRUG-SENSING TRANSCRIPTIONAL ACTIVATOR SOXR"/>
    <property type="match status" value="1"/>
</dbReference>
<dbReference type="CDD" id="cd01106">
    <property type="entry name" value="HTH_TipAL-Mta"/>
    <property type="match status" value="1"/>
</dbReference>
<keyword evidence="2" id="KW-0238">DNA-binding</keyword>
<accession>A0ABR9P2Z6</accession>
<dbReference type="PROSITE" id="PS50937">
    <property type="entry name" value="HTH_MERR_2"/>
    <property type="match status" value="1"/>
</dbReference>
<dbReference type="SMART" id="SM00422">
    <property type="entry name" value="HTH_MERR"/>
    <property type="match status" value="1"/>
</dbReference>
<dbReference type="InterPro" id="IPR012925">
    <property type="entry name" value="TipAS_dom"/>
</dbReference>
<organism evidence="8 9">
    <name type="scientific">Nocardiopsis coralli</name>
    <dbReference type="NCBI Taxonomy" id="2772213"/>
    <lineage>
        <taxon>Bacteria</taxon>
        <taxon>Bacillati</taxon>
        <taxon>Actinomycetota</taxon>
        <taxon>Actinomycetes</taxon>
        <taxon>Streptosporangiales</taxon>
        <taxon>Nocardiopsidaceae</taxon>
        <taxon>Nocardiopsis</taxon>
    </lineage>
</organism>
<dbReference type="Gene3D" id="1.10.490.50">
    <property type="entry name" value="Antibiotic binding domain of TipA-like multidrug resistance regulators"/>
    <property type="match status" value="1"/>
</dbReference>
<keyword evidence="1" id="KW-0805">Transcription regulation</keyword>
<dbReference type="PROSITE" id="PS00552">
    <property type="entry name" value="HTH_MERR_1"/>
    <property type="match status" value="1"/>
</dbReference>
<evidence type="ECO:0000256" key="3">
    <source>
        <dbReference type="ARBA" id="ARBA00023159"/>
    </source>
</evidence>
<dbReference type="PRINTS" id="PR00040">
    <property type="entry name" value="HTHMERR"/>
</dbReference>
<dbReference type="Proteomes" id="UP000806528">
    <property type="component" value="Unassembled WGS sequence"/>
</dbReference>
<gene>
    <name evidence="8" type="ORF">IDM40_05785</name>
</gene>
<dbReference type="InterPro" id="IPR009061">
    <property type="entry name" value="DNA-bd_dom_put_sf"/>
</dbReference>
<dbReference type="SUPFAM" id="SSF46955">
    <property type="entry name" value="Putative DNA-binding domain"/>
    <property type="match status" value="1"/>
</dbReference>
<dbReference type="Gene3D" id="1.10.1660.10">
    <property type="match status" value="1"/>
</dbReference>
<dbReference type="InterPro" id="IPR000551">
    <property type="entry name" value="MerR-type_HTH_dom"/>
</dbReference>
<evidence type="ECO:0000256" key="2">
    <source>
        <dbReference type="ARBA" id="ARBA00023125"/>
    </source>
</evidence>
<evidence type="ECO:0000256" key="5">
    <source>
        <dbReference type="SAM" id="Coils"/>
    </source>
</evidence>
<evidence type="ECO:0000313" key="9">
    <source>
        <dbReference type="Proteomes" id="UP000806528"/>
    </source>
</evidence>
<dbReference type="InterPro" id="IPR047057">
    <property type="entry name" value="MerR_fam"/>
</dbReference>
<keyword evidence="5" id="KW-0175">Coiled coil</keyword>
<feature type="region of interest" description="Disordered" evidence="6">
    <location>
        <begin position="1"/>
        <end position="23"/>
    </location>
</feature>
<keyword evidence="3" id="KW-0010">Activator</keyword>
<feature type="domain" description="HTH merR-type" evidence="7">
    <location>
        <begin position="21"/>
        <end position="88"/>
    </location>
</feature>
<feature type="coiled-coil region" evidence="5">
    <location>
        <begin position="94"/>
        <end position="121"/>
    </location>
</feature>
<evidence type="ECO:0000313" key="8">
    <source>
        <dbReference type="EMBL" id="MBE2998217.1"/>
    </source>
</evidence>
<protein>
    <submittedName>
        <fullName evidence="8">MerR family transcriptional regulator</fullName>
    </submittedName>
</protein>
<dbReference type="SUPFAM" id="SSF89082">
    <property type="entry name" value="Antibiotic binding domain of TipA-like multidrug resistance regulators"/>
    <property type="match status" value="1"/>
</dbReference>
<dbReference type="InterPro" id="IPR036244">
    <property type="entry name" value="TipA-like_antibiotic-bd"/>
</dbReference>
<keyword evidence="4" id="KW-0804">Transcription</keyword>
<evidence type="ECO:0000256" key="6">
    <source>
        <dbReference type="SAM" id="MobiDB-lite"/>
    </source>
</evidence>
<keyword evidence="9" id="KW-1185">Reference proteome</keyword>
<sequence length="277" mass="30818">MSAGTLEGVSERSDPAQEPVTVGRAASLAGVTVRTLHHWDEIGLVHPSGRSPAGYRLYTAADLSRLHRVVVHRELGLSLEETARLLDAPPEESADALLHQRDRLRARIDRLQGMADALDRLAEARESGLLLSAEDQVAVFGRDWNPDWAQQARTRWGHTEQWAQYTERAAERTADDWRRITAGVEAFNADLAEAVRSGIDPGSERAHTLAERHRASIAEYFDCTRSMHVIIGRMYAEDPGFRDHLESLEPGTADWLRTAIDANARHHGLDPDTATWG</sequence>
<evidence type="ECO:0000259" key="7">
    <source>
        <dbReference type="PROSITE" id="PS50937"/>
    </source>
</evidence>